<reference evidence="2 3" key="1">
    <citation type="submission" date="2018-01" db="EMBL/GenBank/DDBJ databases">
        <authorList>
            <person name="Gaut B.S."/>
            <person name="Morton B.R."/>
            <person name="Clegg M.T."/>
            <person name="Duvall M.R."/>
        </authorList>
    </citation>
    <scope>NUCLEOTIDE SEQUENCE [LARGE SCALE GENOMIC DNA]</scope>
    <source>
        <strain evidence="2">GP69</strain>
    </source>
</reference>
<dbReference type="AlphaFoldDB" id="A0A2K4ZCC0"/>
<keyword evidence="1" id="KW-0472">Membrane</keyword>
<protein>
    <submittedName>
        <fullName evidence="2">Uncharacterized protein</fullName>
    </submittedName>
</protein>
<evidence type="ECO:0000256" key="1">
    <source>
        <dbReference type="SAM" id="Phobius"/>
    </source>
</evidence>
<evidence type="ECO:0000313" key="2">
    <source>
        <dbReference type="EMBL" id="SOY28109.1"/>
    </source>
</evidence>
<sequence length="392" mass="46923">MGFLSKIWKRKKYQENVADDWENIVYDRDTVNFGEEEQRSRYITNCLEQINEAGRELNLLTGEYSLVTSYLTDMEEIEALPKEEREVLNGIAERFVRQEEERARYRGKKNRMTDADYYRLRKQEDELQEGIAKLRECETYGTKVKQDLQRLDRERHAYEFRRQELDAIINNMRGMIMIFLTAFIICIVMLLVLQFGFEMNTKAGYLIAVAAVAVAITVVWVKYTDGDNELHRVEMAVNKLILLQNKVKIRYVNNKNLTDYLYIKYSTDSAAALERLWKQYQEEKEERREYAETESKREYYRKQLLSRISNYRVTSPERWLGHPEALLDKREMVEMRHELILRRQALRKQMDYNNDVAEKARKEIRDVADKYPAHAAEIQEIVRRYKGEDSDY</sequence>
<name>A0A2K4ZCC0_9FIRM</name>
<dbReference type="RefSeq" id="WP_103238205.1">
    <property type="nucleotide sequence ID" value="NZ_JANJZD010000003.1"/>
</dbReference>
<keyword evidence="1" id="KW-1133">Transmembrane helix</keyword>
<dbReference type="OrthoDB" id="9772748at2"/>
<organism evidence="2 3">
    <name type="scientific">Acetatifactor muris</name>
    <dbReference type="NCBI Taxonomy" id="879566"/>
    <lineage>
        <taxon>Bacteria</taxon>
        <taxon>Bacillati</taxon>
        <taxon>Bacillota</taxon>
        <taxon>Clostridia</taxon>
        <taxon>Lachnospirales</taxon>
        <taxon>Lachnospiraceae</taxon>
        <taxon>Acetatifactor</taxon>
    </lineage>
</organism>
<accession>A0A2K4ZCC0</accession>
<gene>
    <name evidence="2" type="ORF">AMURIS_00817</name>
</gene>
<keyword evidence="1" id="KW-0812">Transmembrane</keyword>
<keyword evidence="3" id="KW-1185">Reference proteome</keyword>
<proteinExistence type="predicted"/>
<feature type="transmembrane region" description="Helical" evidence="1">
    <location>
        <begin position="176"/>
        <end position="197"/>
    </location>
</feature>
<evidence type="ECO:0000313" key="3">
    <source>
        <dbReference type="Proteomes" id="UP000236311"/>
    </source>
</evidence>
<dbReference type="EMBL" id="OFSM01000003">
    <property type="protein sequence ID" value="SOY28109.1"/>
    <property type="molecule type" value="Genomic_DNA"/>
</dbReference>
<dbReference type="Proteomes" id="UP000236311">
    <property type="component" value="Unassembled WGS sequence"/>
</dbReference>
<feature type="transmembrane region" description="Helical" evidence="1">
    <location>
        <begin position="203"/>
        <end position="223"/>
    </location>
</feature>